<accession>A0A4Y7PJA8</accession>
<dbReference type="VEuPathDB" id="FungiDB:BD410DRAFT_104755"/>
<evidence type="ECO:0000313" key="1">
    <source>
        <dbReference type="EMBL" id="TDL15554.1"/>
    </source>
</evidence>
<gene>
    <name evidence="1" type="ORF">BD410DRAFT_104755</name>
</gene>
<dbReference type="AlphaFoldDB" id="A0A4Y7PJA8"/>
<dbReference type="EMBL" id="ML170271">
    <property type="protein sequence ID" value="TDL15554.1"/>
    <property type="molecule type" value="Genomic_DNA"/>
</dbReference>
<protein>
    <submittedName>
        <fullName evidence="1">Uncharacterized protein</fullName>
    </submittedName>
</protein>
<organism evidence="1 2">
    <name type="scientific">Rickenella mellea</name>
    <dbReference type="NCBI Taxonomy" id="50990"/>
    <lineage>
        <taxon>Eukaryota</taxon>
        <taxon>Fungi</taxon>
        <taxon>Dikarya</taxon>
        <taxon>Basidiomycota</taxon>
        <taxon>Agaricomycotina</taxon>
        <taxon>Agaricomycetes</taxon>
        <taxon>Hymenochaetales</taxon>
        <taxon>Rickenellaceae</taxon>
        <taxon>Rickenella</taxon>
    </lineage>
</organism>
<name>A0A4Y7PJA8_9AGAM</name>
<keyword evidence="2" id="KW-1185">Reference proteome</keyword>
<proteinExistence type="predicted"/>
<reference evidence="1 2" key="1">
    <citation type="submission" date="2018-06" db="EMBL/GenBank/DDBJ databases">
        <title>A transcriptomic atlas of mushroom development highlights an independent origin of complex multicellularity.</title>
        <authorList>
            <consortium name="DOE Joint Genome Institute"/>
            <person name="Krizsan K."/>
            <person name="Almasi E."/>
            <person name="Merenyi Z."/>
            <person name="Sahu N."/>
            <person name="Viragh M."/>
            <person name="Koszo T."/>
            <person name="Mondo S."/>
            <person name="Kiss B."/>
            <person name="Balint B."/>
            <person name="Kues U."/>
            <person name="Barry K."/>
            <person name="Hegedus J.C."/>
            <person name="Henrissat B."/>
            <person name="Johnson J."/>
            <person name="Lipzen A."/>
            <person name="Ohm R."/>
            <person name="Nagy I."/>
            <person name="Pangilinan J."/>
            <person name="Yan J."/>
            <person name="Xiong Y."/>
            <person name="Grigoriev I.V."/>
            <person name="Hibbett D.S."/>
            <person name="Nagy L.G."/>
        </authorList>
    </citation>
    <scope>NUCLEOTIDE SEQUENCE [LARGE SCALE GENOMIC DNA]</scope>
    <source>
        <strain evidence="1 2">SZMC22713</strain>
    </source>
</reference>
<evidence type="ECO:0000313" key="2">
    <source>
        <dbReference type="Proteomes" id="UP000294933"/>
    </source>
</evidence>
<sequence length="116" mass="12571">MRTIGCSQLCSAVPSPGGCSSHVPRRHSVTHLFEPELFTGSSITPRSKLLSTTPAVDKITGPHSSTLACYPQVPCGPVNCQSVNIDLSWYSTPWYRAIAKQEREPCSPVVILEAVF</sequence>
<dbReference type="Proteomes" id="UP000294933">
    <property type="component" value="Unassembled WGS sequence"/>
</dbReference>